<dbReference type="AlphaFoldDB" id="A0AAV7SX50"/>
<keyword evidence="2" id="KW-1185">Reference proteome</keyword>
<name>A0AAV7SX50_PLEWA</name>
<dbReference type="EMBL" id="JANPWB010000007">
    <property type="protein sequence ID" value="KAJ1168676.1"/>
    <property type="molecule type" value="Genomic_DNA"/>
</dbReference>
<sequence length="139" mass="15197">MCAACARWGSTAVGADLQICRSLGDTLCVDLSLLENKEENPTYRACIFVPLKPQHNLATSGRGLRSSECLPIGRSSTYFLSEEPGEDVLYLMWSLVRQQTSRLHETPKGMCGVCPRWGSTAVGADLRPAGLWGTRYVST</sequence>
<accession>A0AAV7SX50</accession>
<evidence type="ECO:0000313" key="2">
    <source>
        <dbReference type="Proteomes" id="UP001066276"/>
    </source>
</evidence>
<proteinExistence type="predicted"/>
<protein>
    <submittedName>
        <fullName evidence="1">Uncharacterized protein</fullName>
    </submittedName>
</protein>
<organism evidence="1 2">
    <name type="scientific">Pleurodeles waltl</name>
    <name type="common">Iberian ribbed newt</name>
    <dbReference type="NCBI Taxonomy" id="8319"/>
    <lineage>
        <taxon>Eukaryota</taxon>
        <taxon>Metazoa</taxon>
        <taxon>Chordata</taxon>
        <taxon>Craniata</taxon>
        <taxon>Vertebrata</taxon>
        <taxon>Euteleostomi</taxon>
        <taxon>Amphibia</taxon>
        <taxon>Batrachia</taxon>
        <taxon>Caudata</taxon>
        <taxon>Salamandroidea</taxon>
        <taxon>Salamandridae</taxon>
        <taxon>Pleurodelinae</taxon>
        <taxon>Pleurodeles</taxon>
    </lineage>
</organism>
<gene>
    <name evidence="1" type="ORF">NDU88_000593</name>
</gene>
<reference evidence="1" key="1">
    <citation type="journal article" date="2022" name="bioRxiv">
        <title>Sequencing and chromosome-scale assembly of the giantPleurodeles waltlgenome.</title>
        <authorList>
            <person name="Brown T."/>
            <person name="Elewa A."/>
            <person name="Iarovenko S."/>
            <person name="Subramanian E."/>
            <person name="Araus A.J."/>
            <person name="Petzold A."/>
            <person name="Susuki M."/>
            <person name="Suzuki K.-i.T."/>
            <person name="Hayashi T."/>
            <person name="Toyoda A."/>
            <person name="Oliveira C."/>
            <person name="Osipova E."/>
            <person name="Leigh N.D."/>
            <person name="Simon A."/>
            <person name="Yun M.H."/>
        </authorList>
    </citation>
    <scope>NUCLEOTIDE SEQUENCE</scope>
    <source>
        <strain evidence="1">20211129_DDA</strain>
        <tissue evidence="1">Liver</tissue>
    </source>
</reference>
<evidence type="ECO:0000313" key="1">
    <source>
        <dbReference type="EMBL" id="KAJ1168676.1"/>
    </source>
</evidence>
<dbReference type="Proteomes" id="UP001066276">
    <property type="component" value="Chromosome 4_1"/>
</dbReference>
<comment type="caution">
    <text evidence="1">The sequence shown here is derived from an EMBL/GenBank/DDBJ whole genome shotgun (WGS) entry which is preliminary data.</text>
</comment>